<evidence type="ECO:0000313" key="9">
    <source>
        <dbReference type="Proteomes" id="UP001595791"/>
    </source>
</evidence>
<keyword evidence="9" id="KW-1185">Reference proteome</keyword>
<sequence length="243" mass="25959">MDYFSQHGYSLRFEWGLSGIDYLAAAAECVVIVDVMSFSTCVSVATGRGATVYPYRWRDDTAFEYGKQLRAVVADPHRRLSDGYSLSPSSLLTIPAGTRLVLPSPNGSSAAWLARDSGATVLSGCLRNRQATAEACRGFASVLVVACGERWPDGSLRPSLEDQLAAGGIIAALPQLRPSPEAQAAALLYRGFGPTRQQALAQCSSAIELRERGFGADVALCIEEDVSSNACWLDGDRFVARSG</sequence>
<comment type="catalytic activity">
    <reaction evidence="7">
        <text>(2R)-O-phospho-3-sulfolactate + H2O = (2R)-3-sulfolactate + phosphate</text>
        <dbReference type="Rhea" id="RHEA:23416"/>
        <dbReference type="ChEBI" id="CHEBI:15377"/>
        <dbReference type="ChEBI" id="CHEBI:15597"/>
        <dbReference type="ChEBI" id="CHEBI:43474"/>
        <dbReference type="ChEBI" id="CHEBI:58738"/>
        <dbReference type="EC" id="3.1.3.71"/>
    </reaction>
</comment>
<keyword evidence="5" id="KW-0378">Hydrolase</keyword>
<dbReference type="Pfam" id="PF04029">
    <property type="entry name" value="2-ph_phosp"/>
    <property type="match status" value="1"/>
</dbReference>
<dbReference type="InterPro" id="IPR005238">
    <property type="entry name" value="ComB-like"/>
</dbReference>
<proteinExistence type="inferred from homology"/>
<comment type="similarity">
    <text evidence="2">Belongs to the ComB family.</text>
</comment>
<evidence type="ECO:0000256" key="3">
    <source>
        <dbReference type="ARBA" id="ARBA00012953"/>
    </source>
</evidence>
<protein>
    <recommendedName>
        <fullName evidence="4">Probable 2-phosphosulfolactate phosphatase</fullName>
        <ecNumber evidence="3">3.1.3.71</ecNumber>
    </recommendedName>
</protein>
<evidence type="ECO:0000256" key="6">
    <source>
        <dbReference type="ARBA" id="ARBA00022842"/>
    </source>
</evidence>
<evidence type="ECO:0000256" key="2">
    <source>
        <dbReference type="ARBA" id="ARBA00009997"/>
    </source>
</evidence>
<comment type="cofactor">
    <cofactor evidence="1">
        <name>Mg(2+)</name>
        <dbReference type="ChEBI" id="CHEBI:18420"/>
    </cofactor>
</comment>
<keyword evidence="6" id="KW-0460">Magnesium</keyword>
<dbReference type="InterPro" id="IPR036702">
    <property type="entry name" value="ComB-like_sf"/>
</dbReference>
<dbReference type="EMBL" id="JBHSBU010000001">
    <property type="protein sequence ID" value="MFC4159709.1"/>
    <property type="molecule type" value="Genomic_DNA"/>
</dbReference>
<dbReference type="SUPFAM" id="SSF142823">
    <property type="entry name" value="ComB-like"/>
    <property type="match status" value="1"/>
</dbReference>
<name>A0ABV8MNS1_9NEIS</name>
<dbReference type="PANTHER" id="PTHR37311">
    <property type="entry name" value="2-PHOSPHOSULFOLACTATE PHOSPHATASE-RELATED"/>
    <property type="match status" value="1"/>
</dbReference>
<comment type="caution">
    <text evidence="8">The sequence shown here is derived from an EMBL/GenBank/DDBJ whole genome shotgun (WGS) entry which is preliminary data.</text>
</comment>
<dbReference type="PANTHER" id="PTHR37311:SF1">
    <property type="entry name" value="2-PHOSPHOSULFOLACTATE PHOSPHATASE-RELATED"/>
    <property type="match status" value="1"/>
</dbReference>
<gene>
    <name evidence="8" type="ORF">ACFOW7_10155</name>
</gene>
<dbReference type="EC" id="3.1.3.71" evidence="3"/>
<dbReference type="Gene3D" id="3.90.1560.10">
    <property type="entry name" value="ComB-like"/>
    <property type="match status" value="1"/>
</dbReference>
<evidence type="ECO:0000313" key="8">
    <source>
        <dbReference type="EMBL" id="MFC4159709.1"/>
    </source>
</evidence>
<dbReference type="RefSeq" id="WP_378163761.1">
    <property type="nucleotide sequence ID" value="NZ_JBHSBU010000001.1"/>
</dbReference>
<evidence type="ECO:0000256" key="1">
    <source>
        <dbReference type="ARBA" id="ARBA00001946"/>
    </source>
</evidence>
<evidence type="ECO:0000256" key="5">
    <source>
        <dbReference type="ARBA" id="ARBA00022801"/>
    </source>
</evidence>
<evidence type="ECO:0000256" key="7">
    <source>
        <dbReference type="ARBA" id="ARBA00033711"/>
    </source>
</evidence>
<organism evidence="8 9">
    <name type="scientific">Chitinimonas lacunae</name>
    <dbReference type="NCBI Taxonomy" id="1963018"/>
    <lineage>
        <taxon>Bacteria</taxon>
        <taxon>Pseudomonadati</taxon>
        <taxon>Pseudomonadota</taxon>
        <taxon>Betaproteobacteria</taxon>
        <taxon>Neisseriales</taxon>
        <taxon>Chitinibacteraceae</taxon>
        <taxon>Chitinimonas</taxon>
    </lineage>
</organism>
<dbReference type="Proteomes" id="UP001595791">
    <property type="component" value="Unassembled WGS sequence"/>
</dbReference>
<accession>A0ABV8MNS1</accession>
<reference evidence="9" key="1">
    <citation type="journal article" date="2019" name="Int. J. Syst. Evol. Microbiol.">
        <title>The Global Catalogue of Microorganisms (GCM) 10K type strain sequencing project: providing services to taxonomists for standard genome sequencing and annotation.</title>
        <authorList>
            <consortium name="The Broad Institute Genomics Platform"/>
            <consortium name="The Broad Institute Genome Sequencing Center for Infectious Disease"/>
            <person name="Wu L."/>
            <person name="Ma J."/>
        </authorList>
    </citation>
    <scope>NUCLEOTIDE SEQUENCE [LARGE SCALE GENOMIC DNA]</scope>
    <source>
        <strain evidence="9">LMG 29894</strain>
    </source>
</reference>
<evidence type="ECO:0000256" key="4">
    <source>
        <dbReference type="ARBA" id="ARBA00021948"/>
    </source>
</evidence>